<keyword evidence="1" id="KW-0812">Transmembrane</keyword>
<dbReference type="Proteomes" id="UP000283387">
    <property type="component" value="Unassembled WGS sequence"/>
</dbReference>
<feature type="transmembrane region" description="Helical" evidence="1">
    <location>
        <begin position="15"/>
        <end position="35"/>
    </location>
</feature>
<evidence type="ECO:0000256" key="1">
    <source>
        <dbReference type="SAM" id="Phobius"/>
    </source>
</evidence>
<gene>
    <name evidence="2" type="ORF">BC643_3215</name>
</gene>
<proteinExistence type="predicted"/>
<evidence type="ECO:0008006" key="4">
    <source>
        <dbReference type="Google" id="ProtNLM"/>
    </source>
</evidence>
<name>A0A419WBK5_9BACT</name>
<protein>
    <recommendedName>
        <fullName evidence="4">PH (Pleckstrin Homology) domain-containing protein</fullName>
    </recommendedName>
</protein>
<feature type="transmembrane region" description="Helical" evidence="1">
    <location>
        <begin position="42"/>
        <end position="59"/>
    </location>
</feature>
<dbReference type="AlphaFoldDB" id="A0A419WBK5"/>
<evidence type="ECO:0000313" key="3">
    <source>
        <dbReference type="Proteomes" id="UP000283387"/>
    </source>
</evidence>
<dbReference type="EMBL" id="RAPN01000001">
    <property type="protein sequence ID" value="RKD92838.1"/>
    <property type="molecule type" value="Genomic_DNA"/>
</dbReference>
<comment type="caution">
    <text evidence="2">The sequence shown here is derived from an EMBL/GenBank/DDBJ whole genome shotgun (WGS) entry which is preliminary data.</text>
</comment>
<organism evidence="2 3">
    <name type="scientific">Mangrovibacterium diazotrophicum</name>
    <dbReference type="NCBI Taxonomy" id="1261403"/>
    <lineage>
        <taxon>Bacteria</taxon>
        <taxon>Pseudomonadati</taxon>
        <taxon>Bacteroidota</taxon>
        <taxon>Bacteroidia</taxon>
        <taxon>Marinilabiliales</taxon>
        <taxon>Prolixibacteraceae</taxon>
        <taxon>Mangrovibacterium</taxon>
    </lineage>
</organism>
<reference evidence="2 3" key="1">
    <citation type="submission" date="2018-09" db="EMBL/GenBank/DDBJ databases">
        <title>Genomic Encyclopedia of Archaeal and Bacterial Type Strains, Phase II (KMG-II): from individual species to whole genera.</title>
        <authorList>
            <person name="Goeker M."/>
        </authorList>
    </citation>
    <scope>NUCLEOTIDE SEQUENCE [LARGE SCALE GENOMIC DNA]</scope>
    <source>
        <strain evidence="2 3">DSM 27148</strain>
    </source>
</reference>
<keyword evidence="1" id="KW-1133">Transmembrane helix</keyword>
<keyword evidence="1" id="KW-0472">Membrane</keyword>
<evidence type="ECO:0000313" key="2">
    <source>
        <dbReference type="EMBL" id="RKD92838.1"/>
    </source>
</evidence>
<sequence length="174" mass="19997">MNKTVFHRLKANDDYRHVIAAGFLVVLGFVFLLGISSFSRNVLVFIGFCGLAVFAYRFVKTTKPITIATNSICLGKGVVGFKSIWLKAWEIRKIELIYEKKIEDQPVARLKSGVVQTYSNYYLIYLKQGELLKFDNSYDDNLKVHIRGWCEVNQVEVNLEIEKLTDVSTEDLFE</sequence>
<keyword evidence="3" id="KW-1185">Reference proteome</keyword>
<accession>A0A419WBK5</accession>